<keyword evidence="2" id="KW-1133">Transmembrane helix</keyword>
<evidence type="ECO:0000256" key="2">
    <source>
        <dbReference type="SAM" id="Phobius"/>
    </source>
</evidence>
<dbReference type="AlphaFoldDB" id="A0A6J3M6S3"/>
<proteinExistence type="predicted"/>
<keyword evidence="3" id="KW-1185">Reference proteome</keyword>
<keyword evidence="2" id="KW-0812">Transmembrane</keyword>
<dbReference type="Proteomes" id="UP000504637">
    <property type="component" value="Unplaced"/>
</dbReference>
<organism evidence="4">
    <name type="scientific">Dissoconium aciculare CBS 342.82</name>
    <dbReference type="NCBI Taxonomy" id="1314786"/>
    <lineage>
        <taxon>Eukaryota</taxon>
        <taxon>Fungi</taxon>
        <taxon>Dikarya</taxon>
        <taxon>Ascomycota</taxon>
        <taxon>Pezizomycotina</taxon>
        <taxon>Dothideomycetes</taxon>
        <taxon>Dothideomycetidae</taxon>
        <taxon>Mycosphaerellales</taxon>
        <taxon>Dissoconiaceae</taxon>
        <taxon>Dissoconium</taxon>
    </lineage>
</organism>
<reference evidence="4" key="3">
    <citation type="submission" date="2025-08" db="UniProtKB">
        <authorList>
            <consortium name="RefSeq"/>
        </authorList>
    </citation>
    <scope>IDENTIFICATION</scope>
    <source>
        <strain evidence="4">CBS 342.82</strain>
    </source>
</reference>
<feature type="transmembrane region" description="Helical" evidence="2">
    <location>
        <begin position="138"/>
        <end position="160"/>
    </location>
</feature>
<dbReference type="GeneID" id="54365490"/>
<name>A0A6J3M6S3_9PEZI</name>
<reference evidence="4" key="1">
    <citation type="submission" date="2020-01" db="EMBL/GenBank/DDBJ databases">
        <authorList>
            <consortium name="DOE Joint Genome Institute"/>
            <person name="Haridas S."/>
            <person name="Albert R."/>
            <person name="Binder M."/>
            <person name="Bloem J."/>
            <person name="Labutti K."/>
            <person name="Salamov A."/>
            <person name="Andreopoulos B."/>
            <person name="Baker S.E."/>
            <person name="Barry K."/>
            <person name="Bills G."/>
            <person name="Bluhm B.H."/>
            <person name="Cannon C."/>
            <person name="Castanera R."/>
            <person name="Culley D.E."/>
            <person name="Daum C."/>
            <person name="Ezra D."/>
            <person name="Gonzalez J.B."/>
            <person name="Henrissat B."/>
            <person name="Kuo A."/>
            <person name="Liang C."/>
            <person name="Lipzen A."/>
            <person name="Lutzoni F."/>
            <person name="Magnuson J."/>
            <person name="Mondo S."/>
            <person name="Nolan M."/>
            <person name="Ohm R."/>
            <person name="Pangilinan J."/>
            <person name="Park H.-J."/>
            <person name="Ramirez L."/>
            <person name="Alfaro M."/>
            <person name="Sun H."/>
            <person name="Tritt A."/>
            <person name="Yoshinaga Y."/>
            <person name="Zwiers L.-H."/>
            <person name="Turgeon B.G."/>
            <person name="Goodwin S.B."/>
            <person name="Spatafora J.W."/>
            <person name="Crous P.W."/>
            <person name="Grigoriev I.V."/>
        </authorList>
    </citation>
    <scope>NUCLEOTIDE SEQUENCE</scope>
    <source>
        <strain evidence="4">CBS 342.82</strain>
    </source>
</reference>
<accession>A0A6J3M6S3</accession>
<evidence type="ECO:0000313" key="3">
    <source>
        <dbReference type="Proteomes" id="UP000504637"/>
    </source>
</evidence>
<evidence type="ECO:0000313" key="4">
    <source>
        <dbReference type="RefSeq" id="XP_033460255.1"/>
    </source>
</evidence>
<feature type="region of interest" description="Disordered" evidence="1">
    <location>
        <begin position="102"/>
        <end position="128"/>
    </location>
</feature>
<feature type="compositionally biased region" description="Polar residues" evidence="1">
    <location>
        <begin position="102"/>
        <end position="121"/>
    </location>
</feature>
<protein>
    <submittedName>
        <fullName evidence="4">Uncharacterized protein</fullName>
    </submittedName>
</protein>
<evidence type="ECO:0000256" key="1">
    <source>
        <dbReference type="SAM" id="MobiDB-lite"/>
    </source>
</evidence>
<gene>
    <name evidence="4" type="ORF">K489DRAFT_410268</name>
</gene>
<reference evidence="4" key="2">
    <citation type="submission" date="2020-04" db="EMBL/GenBank/DDBJ databases">
        <authorList>
            <consortium name="NCBI Genome Project"/>
        </authorList>
    </citation>
    <scope>NUCLEOTIDE SEQUENCE</scope>
    <source>
        <strain evidence="4">CBS 342.82</strain>
    </source>
</reference>
<dbReference type="RefSeq" id="XP_033460255.1">
    <property type="nucleotide sequence ID" value="XM_033607691.1"/>
</dbReference>
<sequence>MANPIFPSRFNATTPMPAVESEAMCIVPGGRPGMTTCCERFGNSTVQVVDDCWTWYDVSVPTVHDPNYPFFDCIRYIAPVTGYSWMACQTMHPSWDKNTTWTTATPSPISRPTPSAIPTSSATQAPARTNAAAPKKSISLMIVLVSTILVGGLMSSGALFNSS</sequence>
<keyword evidence="2" id="KW-0472">Membrane</keyword>